<gene>
    <name evidence="3" type="ORF">ZT3D7_G11534</name>
</gene>
<evidence type="ECO:0000313" key="4">
    <source>
        <dbReference type="Proteomes" id="UP000215127"/>
    </source>
</evidence>
<feature type="transmembrane region" description="Helical" evidence="2">
    <location>
        <begin position="50"/>
        <end position="75"/>
    </location>
</feature>
<accession>A0A1X7S9R3</accession>
<keyword evidence="2" id="KW-1133">Transmembrane helix</keyword>
<dbReference type="AlphaFoldDB" id="A0A1X7S9R3"/>
<organism evidence="3 4">
    <name type="scientific">Zymoseptoria tritici (strain ST99CH_3D7)</name>
    <dbReference type="NCBI Taxonomy" id="1276538"/>
    <lineage>
        <taxon>Eukaryota</taxon>
        <taxon>Fungi</taxon>
        <taxon>Dikarya</taxon>
        <taxon>Ascomycota</taxon>
        <taxon>Pezizomycotina</taxon>
        <taxon>Dothideomycetes</taxon>
        <taxon>Dothideomycetidae</taxon>
        <taxon>Mycosphaerellales</taxon>
        <taxon>Mycosphaerellaceae</taxon>
        <taxon>Zymoseptoria</taxon>
    </lineage>
</organism>
<keyword evidence="2" id="KW-0812">Transmembrane</keyword>
<reference evidence="3 4" key="1">
    <citation type="submission" date="2016-06" db="EMBL/GenBank/DDBJ databases">
        <authorList>
            <person name="Kjaerup R.B."/>
            <person name="Dalgaard T.S."/>
            <person name="Juul-Madsen H.R."/>
        </authorList>
    </citation>
    <scope>NUCLEOTIDE SEQUENCE [LARGE SCALE GENOMIC DNA]</scope>
</reference>
<evidence type="ECO:0000313" key="3">
    <source>
        <dbReference type="EMBL" id="SMQ56379.1"/>
    </source>
</evidence>
<keyword evidence="2" id="KW-0472">Membrane</keyword>
<protein>
    <submittedName>
        <fullName evidence="3">Uncharacterized protein</fullName>
    </submittedName>
</protein>
<name>A0A1X7S9R3_ZYMT9</name>
<sequence length="251" mass="27066">MVNTRSGSIRRRSVRGADPLPSSPTPEKKKGIIADLRSNLWHDMTNFEKLVVAIILAAFCFIAVTILAAFILRFLKPPATQQPPMLAKSIASETTTAEPEGTDTGACLNFDDALDGDLALCPKPNGGIAGRPQLLLACEVLHEKPSCFPHLPLLPAFPPPFLLPSQHGDPDRIASHINNRRRLSQIVLGVGDYVQIHQILLPNPSSPTTTYSGDFNGTLLFPKRTVLSPTPSSAIENNNLVTTVVLLPSSV</sequence>
<dbReference type="EMBL" id="LT853705">
    <property type="protein sequence ID" value="SMQ56379.1"/>
    <property type="molecule type" value="Genomic_DNA"/>
</dbReference>
<evidence type="ECO:0000256" key="1">
    <source>
        <dbReference type="SAM" id="MobiDB-lite"/>
    </source>
</evidence>
<keyword evidence="4" id="KW-1185">Reference proteome</keyword>
<dbReference type="Proteomes" id="UP000215127">
    <property type="component" value="Chromosome 16"/>
</dbReference>
<feature type="region of interest" description="Disordered" evidence="1">
    <location>
        <begin position="1"/>
        <end position="29"/>
    </location>
</feature>
<proteinExistence type="predicted"/>
<evidence type="ECO:0000256" key="2">
    <source>
        <dbReference type="SAM" id="Phobius"/>
    </source>
</evidence>